<dbReference type="PANTHER" id="PTHR12363">
    <property type="entry name" value="TRANSPORTIN 3 AND IMPORTIN 13"/>
    <property type="match status" value="1"/>
</dbReference>
<name>D8RS13_SELML</name>
<dbReference type="InterPro" id="IPR057941">
    <property type="entry name" value="TPR_TNPO3_IPO13_2nd"/>
</dbReference>
<dbReference type="Pfam" id="PF24138">
    <property type="entry name" value="TPR_TNPO3_IPO13_2nd"/>
    <property type="match status" value="1"/>
</dbReference>
<dbReference type="EMBL" id="GL377588">
    <property type="protein sequence ID" value="EFJ24984.1"/>
    <property type="molecule type" value="Genomic_DNA"/>
</dbReference>
<keyword evidence="5" id="KW-0539">Nucleus</keyword>
<dbReference type="Pfam" id="PF03810">
    <property type="entry name" value="IBN_N"/>
    <property type="match status" value="1"/>
</dbReference>
<dbReference type="Gene3D" id="1.25.10.10">
    <property type="entry name" value="Leucine-rich Repeat Variant"/>
    <property type="match status" value="1"/>
</dbReference>
<dbReference type="InterPro" id="IPR001494">
    <property type="entry name" value="Importin-beta_N"/>
</dbReference>
<dbReference type="InterPro" id="IPR057942">
    <property type="entry name" value="TPR_TNPO3_IPO13_3rd"/>
</dbReference>
<dbReference type="GO" id="GO:0005634">
    <property type="term" value="C:nucleus"/>
    <property type="evidence" value="ECO:0007669"/>
    <property type="project" value="UniProtKB-SubCell"/>
</dbReference>
<proteinExistence type="inferred from homology"/>
<feature type="domain" description="Importin N-terminal" evidence="6">
    <location>
        <begin position="26"/>
        <end position="93"/>
    </location>
</feature>
<dbReference type="InterPro" id="IPR011989">
    <property type="entry name" value="ARM-like"/>
</dbReference>
<dbReference type="Gramene" id="EFJ24984">
    <property type="protein sequence ID" value="EFJ24984"/>
    <property type="gene ID" value="SELMODRAFT_100270"/>
</dbReference>
<accession>D8RS13</accession>
<dbReference type="Pfam" id="PF24140">
    <property type="entry name" value="TPR_TNPO3_IPO13_3rd"/>
    <property type="match status" value="1"/>
</dbReference>
<keyword evidence="3" id="KW-0813">Transport</keyword>
<evidence type="ECO:0000256" key="5">
    <source>
        <dbReference type="ARBA" id="ARBA00023242"/>
    </source>
</evidence>
<dbReference type="GO" id="GO:0006606">
    <property type="term" value="P:protein import into nucleus"/>
    <property type="evidence" value="ECO:0000318"/>
    <property type="project" value="GO_Central"/>
</dbReference>
<organism evidence="8">
    <name type="scientific">Selaginella moellendorffii</name>
    <name type="common">Spikemoss</name>
    <dbReference type="NCBI Taxonomy" id="88036"/>
    <lineage>
        <taxon>Eukaryota</taxon>
        <taxon>Viridiplantae</taxon>
        <taxon>Streptophyta</taxon>
        <taxon>Embryophyta</taxon>
        <taxon>Tracheophyta</taxon>
        <taxon>Lycopodiopsida</taxon>
        <taxon>Selaginellales</taxon>
        <taxon>Selaginellaceae</taxon>
        <taxon>Selaginella</taxon>
    </lineage>
</organism>
<keyword evidence="4" id="KW-0653">Protein transport</keyword>
<protein>
    <recommendedName>
        <fullName evidence="6">Importin N-terminal domain-containing protein</fullName>
    </recommendedName>
</protein>
<evidence type="ECO:0000256" key="4">
    <source>
        <dbReference type="ARBA" id="ARBA00022927"/>
    </source>
</evidence>
<evidence type="ECO:0000256" key="1">
    <source>
        <dbReference type="ARBA" id="ARBA00004123"/>
    </source>
</evidence>
<keyword evidence="8" id="KW-1185">Reference proteome</keyword>
<comment type="similarity">
    <text evidence="2">Belongs to the importin beta family.</text>
</comment>
<comment type="subcellular location">
    <subcellularLocation>
        <location evidence="1">Nucleus</location>
    </subcellularLocation>
</comment>
<dbReference type="GO" id="GO:0005737">
    <property type="term" value="C:cytoplasm"/>
    <property type="evidence" value="ECO:0000318"/>
    <property type="project" value="GO_Central"/>
</dbReference>
<dbReference type="PANTHER" id="PTHR12363:SF33">
    <property type="entry name" value="IMPORTIN-13"/>
    <property type="match status" value="1"/>
</dbReference>
<dbReference type="InterPro" id="IPR013598">
    <property type="entry name" value="Exportin-1/Importin-b-like"/>
</dbReference>
<dbReference type="KEGG" id="smo:SELMODRAFT_100270"/>
<dbReference type="eggNOG" id="KOG2081">
    <property type="taxonomic scope" value="Eukaryota"/>
</dbReference>
<dbReference type="SMART" id="SM00913">
    <property type="entry name" value="IBN_N"/>
    <property type="match status" value="1"/>
</dbReference>
<gene>
    <name evidence="7" type="ORF">SELMODRAFT_100270</name>
</gene>
<evidence type="ECO:0000256" key="2">
    <source>
        <dbReference type="ARBA" id="ARBA00007991"/>
    </source>
</evidence>
<dbReference type="Proteomes" id="UP000001514">
    <property type="component" value="Unassembled WGS sequence"/>
</dbReference>
<evidence type="ECO:0000313" key="7">
    <source>
        <dbReference type="EMBL" id="EFJ24984.1"/>
    </source>
</evidence>
<sequence>MGLRETLQEALQALYHHPDPEVHSNANRWLDDFQHGMDAWGLSDSLLHDPSSSLEVSYFCAQTLRTKIERDFEDLPSGAPASLRSSLMNLLVKFNQGPPLVRTQLCLAMAALAIHMPSEEWGGVGVVKWLGLELGSNPNAALSLLELLAVLPQEAYGTKVTARPERRRQFQKELAMSVQDAFALLGSCLRSSDGLREQVLEALAAWLRLSNGIPANVLALHPLVQTALSSLQSEQNFVAAVDAVSELIRYTITGCPEDVAVHMPLVQILVPCVMGLRPRFAVALKDDETVKGIAYLFAEMGEAYVGLIASGTNEAIMIVEALVEVTSHPDYPISSMTFNFWHRLSRALTKRENYSAFGSEAAGEAERERRLAIFRPYYRLLVSLVSSHVAYPPDFKSWRRGEDADFRETRADVAHMLIDVTVVLGGQETLGLLAEPLTKVSIPADKNEWNWRPTEALLYCIRAIAKTVSLSESTLMPTVMTLLPQLPTVPEVLYTSCLTVGAFADWLGAFQSSKTLLPTLLEMLIGALCVGESPAAAAALALKHVCDACRTQLTGSIESLLAVFRQVMSGEDKKKFLLDSEGELQLVEGLSMVVSALPPEQLFQALQHLCYPVITPLQVSGTDTTSSQYTILIDKLANIYRYVTQPEPLAMMFSGMWPILETVFSQKAADVRTMERLCRACKYAVRSCGKAMLSSMGPMLGKIQHLFQEHNHPCFLYLASEAIKVFGADPNCAVYLSNLISVLFMKTLSLLKSIKDFTEMPDLADDCFLLGSRCIRYCPHLLVPMEAVFGPLLDCAITGITIQHREACRSILTFLKDVIELCNSPGGKPFQLYIDNALLPRGPALTRVLIAALAGALPTSRLDEVISVILSLARLYGQKVASWAQDAATLVPSSIVTDNEKASFLQAVSLAGSGAEQSTVTPSLEEISDVCRRSKKVQEAVQLALRPSQLTLSPLAC</sequence>
<dbReference type="SUPFAM" id="SSF48371">
    <property type="entry name" value="ARM repeat"/>
    <property type="match status" value="1"/>
</dbReference>
<dbReference type="FunCoup" id="D8RS13">
    <property type="interactions" value="5107"/>
</dbReference>
<evidence type="ECO:0000256" key="3">
    <source>
        <dbReference type="ARBA" id="ARBA00022448"/>
    </source>
</evidence>
<dbReference type="HOGENOM" id="CLU_005996_2_0_1"/>
<reference evidence="7 8" key="1">
    <citation type="journal article" date="2011" name="Science">
        <title>The Selaginella genome identifies genetic changes associated with the evolution of vascular plants.</title>
        <authorList>
            <person name="Banks J.A."/>
            <person name="Nishiyama T."/>
            <person name="Hasebe M."/>
            <person name="Bowman J.L."/>
            <person name="Gribskov M."/>
            <person name="dePamphilis C."/>
            <person name="Albert V.A."/>
            <person name="Aono N."/>
            <person name="Aoyama T."/>
            <person name="Ambrose B.A."/>
            <person name="Ashton N.W."/>
            <person name="Axtell M.J."/>
            <person name="Barker E."/>
            <person name="Barker M.S."/>
            <person name="Bennetzen J.L."/>
            <person name="Bonawitz N.D."/>
            <person name="Chapple C."/>
            <person name="Cheng C."/>
            <person name="Correa L.G."/>
            <person name="Dacre M."/>
            <person name="DeBarry J."/>
            <person name="Dreyer I."/>
            <person name="Elias M."/>
            <person name="Engstrom E.M."/>
            <person name="Estelle M."/>
            <person name="Feng L."/>
            <person name="Finet C."/>
            <person name="Floyd S.K."/>
            <person name="Frommer W.B."/>
            <person name="Fujita T."/>
            <person name="Gramzow L."/>
            <person name="Gutensohn M."/>
            <person name="Harholt J."/>
            <person name="Hattori M."/>
            <person name="Heyl A."/>
            <person name="Hirai T."/>
            <person name="Hiwatashi Y."/>
            <person name="Ishikawa M."/>
            <person name="Iwata M."/>
            <person name="Karol K.G."/>
            <person name="Koehler B."/>
            <person name="Kolukisaoglu U."/>
            <person name="Kubo M."/>
            <person name="Kurata T."/>
            <person name="Lalonde S."/>
            <person name="Li K."/>
            <person name="Li Y."/>
            <person name="Litt A."/>
            <person name="Lyons E."/>
            <person name="Manning G."/>
            <person name="Maruyama T."/>
            <person name="Michael T.P."/>
            <person name="Mikami K."/>
            <person name="Miyazaki S."/>
            <person name="Morinaga S."/>
            <person name="Murata T."/>
            <person name="Mueller-Roeber B."/>
            <person name="Nelson D.R."/>
            <person name="Obara M."/>
            <person name="Oguri Y."/>
            <person name="Olmstead R.G."/>
            <person name="Onodera N."/>
            <person name="Petersen B.L."/>
            <person name="Pils B."/>
            <person name="Prigge M."/>
            <person name="Rensing S.A."/>
            <person name="Riano-Pachon D.M."/>
            <person name="Roberts A.W."/>
            <person name="Sato Y."/>
            <person name="Scheller H.V."/>
            <person name="Schulz B."/>
            <person name="Schulz C."/>
            <person name="Shakirov E.V."/>
            <person name="Shibagaki N."/>
            <person name="Shinohara N."/>
            <person name="Shippen D.E."/>
            <person name="Soerensen I."/>
            <person name="Sotooka R."/>
            <person name="Sugimoto N."/>
            <person name="Sugita M."/>
            <person name="Sumikawa N."/>
            <person name="Tanurdzic M."/>
            <person name="Theissen G."/>
            <person name="Ulvskov P."/>
            <person name="Wakazuki S."/>
            <person name="Weng J.K."/>
            <person name="Willats W.W."/>
            <person name="Wipf D."/>
            <person name="Wolf P.G."/>
            <person name="Yang L."/>
            <person name="Zimmer A.D."/>
            <person name="Zhu Q."/>
            <person name="Mitros T."/>
            <person name="Hellsten U."/>
            <person name="Loque D."/>
            <person name="Otillar R."/>
            <person name="Salamov A."/>
            <person name="Schmutz J."/>
            <person name="Shapiro H."/>
            <person name="Lindquist E."/>
            <person name="Lucas S."/>
            <person name="Rokhsar D."/>
            <person name="Grigoriev I.V."/>
        </authorList>
    </citation>
    <scope>NUCLEOTIDE SEQUENCE [LARGE SCALE GENOMIC DNA]</scope>
</reference>
<dbReference type="GO" id="GO:0031267">
    <property type="term" value="F:small GTPase binding"/>
    <property type="evidence" value="ECO:0007669"/>
    <property type="project" value="InterPro"/>
</dbReference>
<evidence type="ECO:0000259" key="6">
    <source>
        <dbReference type="PROSITE" id="PS50166"/>
    </source>
</evidence>
<dbReference type="OMA" id="LECITSW"/>
<dbReference type="Pfam" id="PF24139">
    <property type="entry name" value="TPR_TNPO3_IPO13_4th"/>
    <property type="match status" value="1"/>
</dbReference>
<dbReference type="InParanoid" id="D8RS13"/>
<dbReference type="STRING" id="88036.D8RS13"/>
<evidence type="ECO:0000313" key="8">
    <source>
        <dbReference type="Proteomes" id="UP000001514"/>
    </source>
</evidence>
<dbReference type="InterPro" id="IPR051345">
    <property type="entry name" value="Importin_beta-like_NTR"/>
</dbReference>
<dbReference type="PROSITE" id="PS50166">
    <property type="entry name" value="IMPORTIN_B_NT"/>
    <property type="match status" value="1"/>
</dbReference>
<dbReference type="InterPro" id="IPR058537">
    <property type="entry name" value="TPR_TNPO3_IPO13_4th"/>
</dbReference>
<dbReference type="AlphaFoldDB" id="D8RS13"/>
<dbReference type="Pfam" id="PF08389">
    <property type="entry name" value="Xpo1"/>
    <property type="match status" value="1"/>
</dbReference>
<dbReference type="InterPro" id="IPR016024">
    <property type="entry name" value="ARM-type_fold"/>
</dbReference>